<name>A0A8S1J1Y8_9CHLO</name>
<dbReference type="SUPFAM" id="SSF53720">
    <property type="entry name" value="ALDH-like"/>
    <property type="match status" value="1"/>
</dbReference>
<comment type="caution">
    <text evidence="2">The sequence shown here is derived from an EMBL/GenBank/DDBJ whole genome shotgun (WGS) entry which is preliminary data.</text>
</comment>
<evidence type="ECO:0000313" key="3">
    <source>
        <dbReference type="Proteomes" id="UP000708148"/>
    </source>
</evidence>
<dbReference type="EMBL" id="CAJHUC010000681">
    <property type="protein sequence ID" value="CAD7697597.1"/>
    <property type="molecule type" value="Genomic_DNA"/>
</dbReference>
<dbReference type="Gene3D" id="3.40.605.10">
    <property type="entry name" value="Aldehyde Dehydrogenase, Chain A, domain 1"/>
    <property type="match status" value="1"/>
</dbReference>
<evidence type="ECO:0000313" key="2">
    <source>
        <dbReference type="EMBL" id="CAD7697597.1"/>
    </source>
</evidence>
<dbReference type="InterPro" id="IPR015590">
    <property type="entry name" value="Aldehyde_DH_dom"/>
</dbReference>
<protein>
    <recommendedName>
        <fullName evidence="1">Aldehyde dehydrogenase domain-containing protein</fullName>
    </recommendedName>
</protein>
<organism evidence="2 3">
    <name type="scientific">Ostreobium quekettii</name>
    <dbReference type="NCBI Taxonomy" id="121088"/>
    <lineage>
        <taxon>Eukaryota</taxon>
        <taxon>Viridiplantae</taxon>
        <taxon>Chlorophyta</taxon>
        <taxon>core chlorophytes</taxon>
        <taxon>Ulvophyceae</taxon>
        <taxon>TCBD clade</taxon>
        <taxon>Bryopsidales</taxon>
        <taxon>Ostreobineae</taxon>
        <taxon>Ostreobiaceae</taxon>
        <taxon>Ostreobium</taxon>
    </lineage>
</organism>
<feature type="domain" description="Aldehyde dehydrogenase" evidence="1">
    <location>
        <begin position="251"/>
        <end position="360"/>
    </location>
</feature>
<dbReference type="OrthoDB" id="40137at2759"/>
<dbReference type="InterPro" id="IPR016163">
    <property type="entry name" value="Ald_DH_C"/>
</dbReference>
<keyword evidence="3" id="KW-1185">Reference proteome</keyword>
<reference evidence="2" key="1">
    <citation type="submission" date="2020-12" db="EMBL/GenBank/DDBJ databases">
        <authorList>
            <person name="Iha C."/>
        </authorList>
    </citation>
    <scope>NUCLEOTIDE SEQUENCE</scope>
</reference>
<dbReference type="Gene3D" id="3.40.309.10">
    <property type="entry name" value="Aldehyde Dehydrogenase, Chain A, domain 2"/>
    <property type="match status" value="1"/>
</dbReference>
<accession>A0A8S1J1Y8</accession>
<sequence length="599" mass="65559">MNWEDRAVSAVYPVVQGFLSILGKICTPFKVAPSETTLPTAPPNTPDTPMPEIEAALSELWAKKDEWANVSAGERAKLLEACLTHVVDVARETSKVGTQAHGSYGLGPNGEEMLYWSSTVLGMSTLLRAMRANGQPKPMTLQQRPNGQFVAEVFPQGVNGLIMGGMKGEVWIQKGKPPTQGRIYRDKDAQNGKLTGQVGLVLGAGNVVSTTVIDILHMLLVEDHVVIVKMNPVNAFYGPFVEKAVAPFHCRGFVKIVYGGADVGCHLCHSPMVTTVHLTGSERTFNAIVWGGQPKPGDGKKPLNKVIRGELGCVTPCIIFPGNWTDRELEEQAKGVATGLVMNSSHNCCAHEVIVTSRDWPQRGAFLSHLRAVLSKAQRRVPWYPGSKRNYQLFFKQFPDAEKLGTGAAGEDDATEPWGFMSGLSPDEAQTRRENWCGVLQEVCLPGCGNDVDKFSREAVAFANNKCWGTLSCSLIVHPATKRAFPRAVEHALEELKYGTIVVNGPAPVGFAIMPLTWGAYPGNTLEDIGSGNCLVHNTYLYDHPEKSVLHVPWNFYPPFWLHTFSNLGQVMEPVLSFVARPTIYSLMRIILPACRSQK</sequence>
<gene>
    <name evidence="2" type="ORF">OSTQU699_LOCUS2958</name>
</gene>
<dbReference type="InterPro" id="IPR016162">
    <property type="entry name" value="Ald_DH_N"/>
</dbReference>
<dbReference type="GO" id="GO:0016620">
    <property type="term" value="F:oxidoreductase activity, acting on the aldehyde or oxo group of donors, NAD or NADP as acceptor"/>
    <property type="evidence" value="ECO:0007669"/>
    <property type="project" value="InterPro"/>
</dbReference>
<proteinExistence type="predicted"/>
<dbReference type="Pfam" id="PF00171">
    <property type="entry name" value="Aldedh"/>
    <property type="match status" value="1"/>
</dbReference>
<dbReference type="Proteomes" id="UP000708148">
    <property type="component" value="Unassembled WGS sequence"/>
</dbReference>
<evidence type="ECO:0000259" key="1">
    <source>
        <dbReference type="Pfam" id="PF00171"/>
    </source>
</evidence>
<dbReference type="InterPro" id="IPR016161">
    <property type="entry name" value="Ald_DH/histidinol_DH"/>
</dbReference>
<dbReference type="AlphaFoldDB" id="A0A8S1J1Y8"/>